<dbReference type="RefSeq" id="WP_390261377.1">
    <property type="nucleotide sequence ID" value="NZ_JBHUGH010000009.1"/>
</dbReference>
<sequence length="174" mass="18177">MRAATGIITLAVVAVLGLSACSRGEPRLMTTTSAGRSPDEFAILPTRPLQMPPELGALPEPTPGGANRVDAQPQSDAAIALGGNPGVVAGGPSPADAALLAHAQRNGADPAIRTQLAAEDLEFRRQNRGRPLERLFNVNVYFRVYGPQSLDPHAELARWRQAGARTPAAPPPAP</sequence>
<evidence type="ECO:0000313" key="2">
    <source>
        <dbReference type="Proteomes" id="UP001597353"/>
    </source>
</evidence>
<gene>
    <name evidence="1" type="ORF">ACFSGJ_10670</name>
</gene>
<dbReference type="PROSITE" id="PS51257">
    <property type="entry name" value="PROKAR_LIPOPROTEIN"/>
    <property type="match status" value="1"/>
</dbReference>
<accession>A0ABW4S5K7</accession>
<name>A0ABW4S5K7_9RHOB</name>
<organism evidence="1 2">
    <name type="scientific">Halodurantibacterium flavum</name>
    <dbReference type="NCBI Taxonomy" id="1382802"/>
    <lineage>
        <taxon>Bacteria</taxon>
        <taxon>Pseudomonadati</taxon>
        <taxon>Pseudomonadota</taxon>
        <taxon>Alphaproteobacteria</taxon>
        <taxon>Rhodobacterales</taxon>
        <taxon>Paracoccaceae</taxon>
        <taxon>Halodurantibacterium</taxon>
    </lineage>
</organism>
<evidence type="ECO:0000313" key="1">
    <source>
        <dbReference type="EMBL" id="MFD1912671.1"/>
    </source>
</evidence>
<dbReference type="Pfam" id="PF11233">
    <property type="entry name" value="DUF3035"/>
    <property type="match status" value="1"/>
</dbReference>
<protein>
    <submittedName>
        <fullName evidence="1">DUF3035 domain-containing protein</fullName>
    </submittedName>
</protein>
<dbReference type="EMBL" id="JBHUGH010000009">
    <property type="protein sequence ID" value="MFD1912671.1"/>
    <property type="molecule type" value="Genomic_DNA"/>
</dbReference>
<comment type="caution">
    <text evidence="1">The sequence shown here is derived from an EMBL/GenBank/DDBJ whole genome shotgun (WGS) entry which is preliminary data.</text>
</comment>
<proteinExistence type="predicted"/>
<dbReference type="Proteomes" id="UP001597353">
    <property type="component" value="Unassembled WGS sequence"/>
</dbReference>
<reference evidence="2" key="1">
    <citation type="journal article" date="2019" name="Int. J. Syst. Evol. Microbiol.">
        <title>The Global Catalogue of Microorganisms (GCM) 10K type strain sequencing project: providing services to taxonomists for standard genome sequencing and annotation.</title>
        <authorList>
            <consortium name="The Broad Institute Genomics Platform"/>
            <consortium name="The Broad Institute Genome Sequencing Center for Infectious Disease"/>
            <person name="Wu L."/>
            <person name="Ma J."/>
        </authorList>
    </citation>
    <scope>NUCLEOTIDE SEQUENCE [LARGE SCALE GENOMIC DNA]</scope>
    <source>
        <strain evidence="2">CGMCC 4.7242</strain>
    </source>
</reference>
<dbReference type="InterPro" id="IPR021395">
    <property type="entry name" value="DUF3035"/>
</dbReference>
<keyword evidence="2" id="KW-1185">Reference proteome</keyword>